<dbReference type="EMBL" id="LAZR01000511">
    <property type="protein sequence ID" value="KKN66067.1"/>
    <property type="molecule type" value="Genomic_DNA"/>
</dbReference>
<proteinExistence type="predicted"/>
<reference evidence="1" key="1">
    <citation type="journal article" date="2015" name="Nature">
        <title>Complex archaea that bridge the gap between prokaryotes and eukaryotes.</title>
        <authorList>
            <person name="Spang A."/>
            <person name="Saw J.H."/>
            <person name="Jorgensen S.L."/>
            <person name="Zaremba-Niedzwiedzka K."/>
            <person name="Martijn J."/>
            <person name="Lind A.E."/>
            <person name="van Eijk R."/>
            <person name="Schleper C."/>
            <person name="Guy L."/>
            <person name="Ettema T.J."/>
        </authorList>
    </citation>
    <scope>NUCLEOTIDE SEQUENCE</scope>
</reference>
<gene>
    <name evidence="1" type="ORF">LCGC14_0475450</name>
</gene>
<protein>
    <submittedName>
        <fullName evidence="1">Uncharacterized protein</fullName>
    </submittedName>
</protein>
<dbReference type="AlphaFoldDB" id="A0A0F9STV6"/>
<organism evidence="1">
    <name type="scientific">marine sediment metagenome</name>
    <dbReference type="NCBI Taxonomy" id="412755"/>
    <lineage>
        <taxon>unclassified sequences</taxon>
        <taxon>metagenomes</taxon>
        <taxon>ecological metagenomes</taxon>
    </lineage>
</organism>
<comment type="caution">
    <text evidence="1">The sequence shown here is derived from an EMBL/GenBank/DDBJ whole genome shotgun (WGS) entry which is preliminary data.</text>
</comment>
<name>A0A0F9STV6_9ZZZZ</name>
<sequence>MLDFEYKTDAERVQACHEREERLTVLSNNLDLIAAIHEKAIKYHELTIQDYTVLDSVLEWIITDILHQKAETEFIERTFGLGE</sequence>
<accession>A0A0F9STV6</accession>
<evidence type="ECO:0000313" key="1">
    <source>
        <dbReference type="EMBL" id="KKN66067.1"/>
    </source>
</evidence>